<name>A0ABQ5A1Q3_9ASTR</name>
<dbReference type="EMBL" id="BQNB010011893">
    <property type="protein sequence ID" value="GJS96529.1"/>
    <property type="molecule type" value="Genomic_DNA"/>
</dbReference>
<accession>A0ABQ5A1Q3</accession>
<dbReference type="Proteomes" id="UP001151760">
    <property type="component" value="Unassembled WGS sequence"/>
</dbReference>
<keyword evidence="2" id="KW-1185">Reference proteome</keyword>
<gene>
    <name evidence="1" type="ORF">Tco_0803497</name>
</gene>
<organism evidence="1 2">
    <name type="scientific">Tanacetum coccineum</name>
    <dbReference type="NCBI Taxonomy" id="301880"/>
    <lineage>
        <taxon>Eukaryota</taxon>
        <taxon>Viridiplantae</taxon>
        <taxon>Streptophyta</taxon>
        <taxon>Embryophyta</taxon>
        <taxon>Tracheophyta</taxon>
        <taxon>Spermatophyta</taxon>
        <taxon>Magnoliopsida</taxon>
        <taxon>eudicotyledons</taxon>
        <taxon>Gunneridae</taxon>
        <taxon>Pentapetalae</taxon>
        <taxon>asterids</taxon>
        <taxon>campanulids</taxon>
        <taxon>Asterales</taxon>
        <taxon>Asteraceae</taxon>
        <taxon>Asteroideae</taxon>
        <taxon>Anthemideae</taxon>
        <taxon>Anthemidinae</taxon>
        <taxon>Tanacetum</taxon>
    </lineage>
</organism>
<proteinExistence type="predicted"/>
<protein>
    <submittedName>
        <fullName evidence="1">Uncharacterized protein</fullName>
    </submittedName>
</protein>
<reference evidence="1" key="1">
    <citation type="journal article" date="2022" name="Int. J. Mol. Sci.">
        <title>Draft Genome of Tanacetum Coccineum: Genomic Comparison of Closely Related Tanacetum-Family Plants.</title>
        <authorList>
            <person name="Yamashiro T."/>
            <person name="Shiraishi A."/>
            <person name="Nakayama K."/>
            <person name="Satake H."/>
        </authorList>
    </citation>
    <scope>NUCLEOTIDE SEQUENCE</scope>
</reference>
<reference evidence="1" key="2">
    <citation type="submission" date="2022-01" db="EMBL/GenBank/DDBJ databases">
        <authorList>
            <person name="Yamashiro T."/>
            <person name="Shiraishi A."/>
            <person name="Satake H."/>
            <person name="Nakayama K."/>
        </authorList>
    </citation>
    <scope>NUCLEOTIDE SEQUENCE</scope>
</reference>
<evidence type="ECO:0000313" key="1">
    <source>
        <dbReference type="EMBL" id="GJS96529.1"/>
    </source>
</evidence>
<evidence type="ECO:0000313" key="2">
    <source>
        <dbReference type="Proteomes" id="UP001151760"/>
    </source>
</evidence>
<sequence length="79" mass="9307">MRKWVRTDTKKWRQRLVVEDELPREQNIWHKWHQGVLILTSEPSAQSLEPSARSLETSAWSLEPSALFTTQQNDINLHA</sequence>
<comment type="caution">
    <text evidence="1">The sequence shown here is derived from an EMBL/GenBank/DDBJ whole genome shotgun (WGS) entry which is preliminary data.</text>
</comment>